<dbReference type="Pfam" id="PF01575">
    <property type="entry name" value="MaoC_dehydratas"/>
    <property type="match status" value="1"/>
</dbReference>
<feature type="domain" description="MaoC-like" evidence="1">
    <location>
        <begin position="16"/>
        <end position="118"/>
    </location>
</feature>
<keyword evidence="3" id="KW-1185">Reference proteome</keyword>
<dbReference type="InterPro" id="IPR052342">
    <property type="entry name" value="MCH/BMMD"/>
</dbReference>
<dbReference type="SUPFAM" id="SSF54637">
    <property type="entry name" value="Thioesterase/thiol ester dehydrase-isomerase"/>
    <property type="match status" value="1"/>
</dbReference>
<dbReference type="Gene3D" id="3.10.129.10">
    <property type="entry name" value="Hotdog Thioesterase"/>
    <property type="match status" value="1"/>
</dbReference>
<dbReference type="Proteomes" id="UP000298781">
    <property type="component" value="Chromosome"/>
</dbReference>
<gene>
    <name evidence="2" type="ORF">E8M01_03825</name>
</gene>
<dbReference type="EMBL" id="CP039690">
    <property type="protein sequence ID" value="QCI63442.1"/>
    <property type="molecule type" value="Genomic_DNA"/>
</dbReference>
<evidence type="ECO:0000313" key="2">
    <source>
        <dbReference type="EMBL" id="QCI63442.1"/>
    </source>
</evidence>
<dbReference type="OrthoDB" id="9797938at2"/>
<evidence type="ECO:0000313" key="3">
    <source>
        <dbReference type="Proteomes" id="UP000298781"/>
    </source>
</evidence>
<reference evidence="2 3" key="1">
    <citation type="submission" date="2019-04" db="EMBL/GenBank/DDBJ databases">
        <title>Phreatobacter aquaticus sp. nov.</title>
        <authorList>
            <person name="Choi A."/>
        </authorList>
    </citation>
    <scope>NUCLEOTIDE SEQUENCE [LARGE SCALE GENOMIC DNA]</scope>
    <source>
        <strain evidence="2 3">KCTC 52518</strain>
    </source>
</reference>
<dbReference type="KEGG" id="pstg:E8M01_03825"/>
<dbReference type="AlphaFoldDB" id="A0A4D7B5C2"/>
<evidence type="ECO:0000259" key="1">
    <source>
        <dbReference type="Pfam" id="PF01575"/>
    </source>
</evidence>
<sequence>MYDDIVIGEREELGAHTFTAEAIIAFARKYDPQPFHIDEEAAKRSHFGGLIASGWHTGGVWMRLRVERWKAIAAERAAEGLPPPRNGPSGGFSNLAWSKPVYAGDTVTYAAEFTTKRLLASRPGWGVVLSRNTGVNQRGDLVFSFDGSVFLPR</sequence>
<organism evidence="2 3">
    <name type="scientific">Phreatobacter stygius</name>
    <dbReference type="NCBI Taxonomy" id="1940610"/>
    <lineage>
        <taxon>Bacteria</taxon>
        <taxon>Pseudomonadati</taxon>
        <taxon>Pseudomonadota</taxon>
        <taxon>Alphaproteobacteria</taxon>
        <taxon>Hyphomicrobiales</taxon>
        <taxon>Phreatobacteraceae</taxon>
        <taxon>Phreatobacter</taxon>
    </lineage>
</organism>
<dbReference type="CDD" id="cd03454">
    <property type="entry name" value="YdeM"/>
    <property type="match status" value="1"/>
</dbReference>
<dbReference type="PANTHER" id="PTHR43664:SF1">
    <property type="entry name" value="BETA-METHYLMALYL-COA DEHYDRATASE"/>
    <property type="match status" value="1"/>
</dbReference>
<dbReference type="InterPro" id="IPR029069">
    <property type="entry name" value="HotDog_dom_sf"/>
</dbReference>
<protein>
    <submittedName>
        <fullName evidence="2">MaoC family dehydratase</fullName>
    </submittedName>
</protein>
<dbReference type="PANTHER" id="PTHR43664">
    <property type="entry name" value="MONOAMINE OXIDASE-RELATED"/>
    <property type="match status" value="1"/>
</dbReference>
<proteinExistence type="predicted"/>
<accession>A0A4D7B5C2</accession>
<dbReference type="InterPro" id="IPR002539">
    <property type="entry name" value="MaoC-like_dom"/>
</dbReference>
<dbReference type="RefSeq" id="WP_136958900.1">
    <property type="nucleotide sequence ID" value="NZ_CP039690.1"/>
</dbReference>
<name>A0A4D7B5C2_9HYPH</name>